<feature type="domain" description="UBC core" evidence="4">
    <location>
        <begin position="424"/>
        <end position="591"/>
    </location>
</feature>
<dbReference type="EMBL" id="HBIJ01020080">
    <property type="protein sequence ID" value="CAE0372362.1"/>
    <property type="molecule type" value="Transcribed_RNA"/>
</dbReference>
<evidence type="ECO:0000313" key="5">
    <source>
        <dbReference type="EMBL" id="CAE0372362.1"/>
    </source>
</evidence>
<dbReference type="InterPro" id="IPR000608">
    <property type="entry name" value="UBC"/>
</dbReference>
<protein>
    <recommendedName>
        <fullName evidence="4">UBC core domain-containing protein</fullName>
    </recommendedName>
</protein>
<reference evidence="5" key="1">
    <citation type="submission" date="2021-01" db="EMBL/GenBank/DDBJ databases">
        <authorList>
            <person name="Corre E."/>
            <person name="Pelletier E."/>
            <person name="Niang G."/>
            <person name="Scheremetjew M."/>
            <person name="Finn R."/>
            <person name="Kale V."/>
            <person name="Holt S."/>
            <person name="Cochrane G."/>
            <person name="Meng A."/>
            <person name="Brown T."/>
            <person name="Cohen L."/>
        </authorList>
    </citation>
    <scope>NUCLEOTIDE SEQUENCE</scope>
    <source>
        <strain evidence="5">CCMP1510</strain>
    </source>
</reference>
<dbReference type="InterPro" id="IPR016135">
    <property type="entry name" value="UBQ-conjugating_enzyme/RWD"/>
</dbReference>
<keyword evidence="2" id="KW-0833">Ubl conjugation pathway</keyword>
<dbReference type="CDD" id="cd23810">
    <property type="entry name" value="UBCc_BIRC6"/>
    <property type="match status" value="1"/>
</dbReference>
<dbReference type="PROSITE" id="PS50127">
    <property type="entry name" value="UBC_2"/>
    <property type="match status" value="1"/>
</dbReference>
<keyword evidence="1" id="KW-0808">Transferase</keyword>
<accession>A0A7S3K4H8</accession>
<organism evidence="5">
    <name type="scientific">Aureoumbra lagunensis</name>
    <dbReference type="NCBI Taxonomy" id="44058"/>
    <lineage>
        <taxon>Eukaryota</taxon>
        <taxon>Sar</taxon>
        <taxon>Stramenopiles</taxon>
        <taxon>Ochrophyta</taxon>
        <taxon>Pelagophyceae</taxon>
        <taxon>Pelagomonadales</taxon>
        <taxon>Aureoumbra</taxon>
    </lineage>
</organism>
<sequence length="664" mass="75056">MEEEDSKNNDEEEEEAEEEDFDDEYLYAGSDDDDCSNDDLVREKHISLDIEATAAKVGSRTAYQWQNEWRECLYSGHQDEDDCCKFFVNVRDCVVEIILDPQHPLKPPTLDICFPKMDAETTLMIRRMELIEPRKWNFCTTICDILTFVEKVLRQPGCRQVEKWTDLEDALYELGELLQVQPKCAPSVHLALPKFGQDSALASAQEEVKSHDDDHNKRRKVGLGWSAGIGYGSGPVQDNTKITSIDTKVIGTSQITETQASTISGTRISVKNDDDVIQPSKSELRNASMLTIVERIRQHVEKKDAQYVCERSTWQCAILPFIKCASPFDFEKYEQLFNTISTVANIIGDEETALQLRTRLEESAGQSHPTTGIQIQSEYQKLLAAEHVLQWPIGEDAHKKHSHHSRSMSMKDMQASESSPPSPQLIKRAMREFQNLLNTLPLNEDTAVFVRQNSDNLLHFKLLIIPSRETPYAYGCYIFSILLPRDYPNSPPSVDFQTTDSGTVRFNPNLYANGKVCLSLLGTWPGRPEEMWDPNNSNLLAVALSIQALIFTSEPYWNEPGYENRRGTPEGDRAMQSYNENIKRSCKRVAIDLAYKMPPPEFASVIKKHCDFHRQNIQAFFGSPLASSQEENLPSSSATTEAAVSNVELSALLSSSIEDDKSTV</sequence>
<dbReference type="PANTHER" id="PTHR46116">
    <property type="entry name" value="(E3-INDEPENDENT) E2 UBIQUITIN-CONJUGATING ENZYME"/>
    <property type="match status" value="1"/>
</dbReference>
<feature type="region of interest" description="Disordered" evidence="3">
    <location>
        <begin position="400"/>
        <end position="423"/>
    </location>
</feature>
<dbReference type="PANTHER" id="PTHR46116:SF39">
    <property type="entry name" value="BACULOVIRAL IAP REPEAT-CONTAINING PROTEIN 6"/>
    <property type="match status" value="1"/>
</dbReference>
<dbReference type="SMART" id="SM00212">
    <property type="entry name" value="UBCc"/>
    <property type="match status" value="1"/>
</dbReference>
<evidence type="ECO:0000256" key="1">
    <source>
        <dbReference type="ARBA" id="ARBA00022679"/>
    </source>
</evidence>
<feature type="region of interest" description="Disordered" evidence="3">
    <location>
        <begin position="1"/>
        <end position="34"/>
    </location>
</feature>
<dbReference type="AlphaFoldDB" id="A0A7S3K4H8"/>
<gene>
    <name evidence="5" type="ORF">ALAG00032_LOCUS13146</name>
</gene>
<dbReference type="GO" id="GO:0016740">
    <property type="term" value="F:transferase activity"/>
    <property type="evidence" value="ECO:0007669"/>
    <property type="project" value="UniProtKB-KW"/>
</dbReference>
<proteinExistence type="predicted"/>
<evidence type="ECO:0000256" key="2">
    <source>
        <dbReference type="ARBA" id="ARBA00022786"/>
    </source>
</evidence>
<dbReference type="Pfam" id="PF00179">
    <property type="entry name" value="UQ_con"/>
    <property type="match status" value="1"/>
</dbReference>
<dbReference type="SUPFAM" id="SSF54495">
    <property type="entry name" value="UBC-like"/>
    <property type="match status" value="1"/>
</dbReference>
<evidence type="ECO:0000256" key="3">
    <source>
        <dbReference type="SAM" id="MobiDB-lite"/>
    </source>
</evidence>
<name>A0A7S3K4H8_9STRA</name>
<dbReference type="Gene3D" id="3.10.110.10">
    <property type="entry name" value="Ubiquitin Conjugating Enzyme"/>
    <property type="match status" value="1"/>
</dbReference>
<evidence type="ECO:0000259" key="4">
    <source>
        <dbReference type="PROSITE" id="PS50127"/>
    </source>
</evidence>